<evidence type="ECO:0000259" key="1">
    <source>
        <dbReference type="Pfam" id="PF00899"/>
    </source>
</evidence>
<evidence type="ECO:0000313" key="2">
    <source>
        <dbReference type="EMBL" id="ARU62697.1"/>
    </source>
</evidence>
<dbReference type="AlphaFoldDB" id="A0A1Y0IQI6"/>
<dbReference type="KEGG" id="tum:CBW65_18220"/>
<dbReference type="Proteomes" id="UP000195437">
    <property type="component" value="Chromosome"/>
</dbReference>
<feature type="domain" description="THIF-type NAD/FAD binding fold" evidence="1">
    <location>
        <begin position="129"/>
        <end position="359"/>
    </location>
</feature>
<dbReference type="InterPro" id="IPR000594">
    <property type="entry name" value="ThiF_NAD_FAD-bd"/>
</dbReference>
<sequence length="389" mass="42952">MDKEGFRTLLLNSYYKLRDGYFFTFPESNELQVRHVHWGESLARVGAPEGETWLQDVFGELDGTRTMREIMVHVPEARHEDCLKMLAALRRSFLAESPTPIPDERSWSEQWLPHLMGTRHTARHFYERELAKANILVLGAGMIGSRLAAGLVQLGAGHVAVADGRAVTADDRFQSLAYAYAELGAMRAEALAGSLNRIAGTVRASGHVWAAQDTEALCRLMEGRSLVLVAEDAFAPSLYEQVNRVAVEQGITWSMIVIDGWNVHVGPTFLPGRTGCYHCLEADRRSRMANPVSYDRYVEHLMQNGAQAALAISPTFADMAAGMLASDVPNIVGNMPQRMETESSLTLGRQMQMDMRTFDAALHGVIKQPRCAVCGCGAAEQQIKEEVAT</sequence>
<dbReference type="InterPro" id="IPR022291">
    <property type="entry name" value="Bacteriocin_synth_cyclodeHase"/>
</dbReference>
<keyword evidence="3" id="KW-1185">Reference proteome</keyword>
<name>A0A1Y0IQI6_9BACL</name>
<proteinExistence type="predicted"/>
<evidence type="ECO:0000313" key="3">
    <source>
        <dbReference type="Proteomes" id="UP000195437"/>
    </source>
</evidence>
<gene>
    <name evidence="2" type="ORF">CBW65_18220</name>
</gene>
<dbReference type="SUPFAM" id="SSF69572">
    <property type="entry name" value="Activating enzymes of the ubiquitin-like proteins"/>
    <property type="match status" value="1"/>
</dbReference>
<accession>A0A1Y0IQI6</accession>
<dbReference type="Gene3D" id="3.40.50.720">
    <property type="entry name" value="NAD(P)-binding Rossmann-like Domain"/>
    <property type="match status" value="1"/>
</dbReference>
<organism evidence="2 3">
    <name type="scientific">Tumebacillus avium</name>
    <dbReference type="NCBI Taxonomy" id="1903704"/>
    <lineage>
        <taxon>Bacteria</taxon>
        <taxon>Bacillati</taxon>
        <taxon>Bacillota</taxon>
        <taxon>Bacilli</taxon>
        <taxon>Bacillales</taxon>
        <taxon>Alicyclobacillaceae</taxon>
        <taxon>Tumebacillus</taxon>
    </lineage>
</organism>
<protein>
    <recommendedName>
        <fullName evidence="1">THIF-type NAD/FAD binding fold domain-containing protein</fullName>
    </recommendedName>
</protein>
<reference evidence="3" key="1">
    <citation type="submission" date="2017-05" db="EMBL/GenBank/DDBJ databases">
        <authorList>
            <person name="Sung H."/>
        </authorList>
    </citation>
    <scope>NUCLEOTIDE SEQUENCE [LARGE SCALE GENOMIC DNA]</scope>
    <source>
        <strain evidence="3">AR23208</strain>
    </source>
</reference>
<dbReference type="GO" id="GO:0008641">
    <property type="term" value="F:ubiquitin-like modifier activating enzyme activity"/>
    <property type="evidence" value="ECO:0007669"/>
    <property type="project" value="InterPro"/>
</dbReference>
<dbReference type="Pfam" id="PF00899">
    <property type="entry name" value="ThiF"/>
    <property type="match status" value="1"/>
</dbReference>
<dbReference type="EMBL" id="CP021434">
    <property type="protein sequence ID" value="ARU62697.1"/>
    <property type="molecule type" value="Genomic_DNA"/>
</dbReference>
<dbReference type="InterPro" id="IPR035985">
    <property type="entry name" value="Ubiquitin-activating_enz"/>
</dbReference>
<dbReference type="NCBIfam" id="TIGR03882">
    <property type="entry name" value="cyclo_dehyd_2"/>
    <property type="match status" value="1"/>
</dbReference>